<dbReference type="SUPFAM" id="SSF52309">
    <property type="entry name" value="N-(deoxy)ribosyltransferase-like"/>
    <property type="match status" value="1"/>
</dbReference>
<accession>A0A2W7U6E3</accession>
<evidence type="ECO:0000313" key="1">
    <source>
        <dbReference type="EMBL" id="PZX92819.1"/>
    </source>
</evidence>
<dbReference type="AlphaFoldDB" id="A0A2W7U6E3"/>
<dbReference type="InterPro" id="IPR029056">
    <property type="entry name" value="Ribokinase-like"/>
</dbReference>
<dbReference type="RefSeq" id="WP_111410584.1">
    <property type="nucleotide sequence ID" value="NZ_QKXH01000008.1"/>
</dbReference>
<dbReference type="EMBL" id="QKXH01000008">
    <property type="protein sequence ID" value="PZX92819.1"/>
    <property type="molecule type" value="Genomic_DNA"/>
</dbReference>
<keyword evidence="2" id="KW-1185">Reference proteome</keyword>
<dbReference type="Proteomes" id="UP000249177">
    <property type="component" value="Unassembled WGS sequence"/>
</dbReference>
<reference evidence="1 2" key="1">
    <citation type="submission" date="2018-06" db="EMBL/GenBank/DDBJ databases">
        <title>Flavobacterium sp IMCC34762, genome.</title>
        <authorList>
            <person name="Joung Y."/>
            <person name="Cho J."/>
            <person name="Song J."/>
        </authorList>
    </citation>
    <scope>NUCLEOTIDE SEQUENCE [LARGE SCALE GENOMIC DNA]</scope>
    <source>
        <strain evidence="1 2">IMCC34762</strain>
    </source>
</reference>
<organism evidence="1 2">
    <name type="scientific">Flavobacterium aquariorum</name>
    <dbReference type="NCBI Taxonomy" id="2217670"/>
    <lineage>
        <taxon>Bacteria</taxon>
        <taxon>Pseudomonadati</taxon>
        <taxon>Bacteroidota</taxon>
        <taxon>Flavobacteriia</taxon>
        <taxon>Flavobacteriales</taxon>
        <taxon>Flavobacteriaceae</taxon>
        <taxon>Flavobacterium</taxon>
    </lineage>
</organism>
<sequence>MEKLCIIGDIIVDVSLGDKNSALKMRLGGIIHCARALWASGTEYSLAYFAPKYLKSHIEIFLKELGDPELIYLGEVESSPYVMLINEVKEIGDQGYEFLLRENLKISYNEGLFNELDKFSEILIISGSYDLQKVLNLLSLDCQISIDFANNIDKLEEISGKHIYETIFISTSSNYFKNYYKNTGLFEILDFFNDLKPVTKKVVLKENRGGSRALEFSAGQLIYIPSQTQPINHSVGVGDVYNSIFLNQSKKFSFEESLNYASWIATEYALTTFPEDFKRMTQRTLKSPIQDLMALGGLKLPWEKRSEINIYIAAPDFDFEDTSLIDLLDNNLKYHNFCPRRPIKENGQMEKDASSNRKNELFHNDMVLLNQCKILIAVLLYNDPGTLIEIGLAVERGIPTLVYDPYKIATNCMLTQIPDLLSSSLDEIICKTFEVSQKII</sequence>
<dbReference type="SUPFAM" id="SSF53613">
    <property type="entry name" value="Ribokinase-like"/>
    <property type="match status" value="1"/>
</dbReference>
<evidence type="ECO:0008006" key="3">
    <source>
        <dbReference type="Google" id="ProtNLM"/>
    </source>
</evidence>
<evidence type="ECO:0000313" key="2">
    <source>
        <dbReference type="Proteomes" id="UP000249177"/>
    </source>
</evidence>
<dbReference type="InterPro" id="IPR007710">
    <property type="entry name" value="Nucleoside_deoxyribTrfase"/>
</dbReference>
<proteinExistence type="predicted"/>
<dbReference type="Pfam" id="PF05014">
    <property type="entry name" value="Nuc_deoxyrib_tr"/>
    <property type="match status" value="1"/>
</dbReference>
<dbReference type="GO" id="GO:0003824">
    <property type="term" value="F:catalytic activity"/>
    <property type="evidence" value="ECO:0007669"/>
    <property type="project" value="UniProtKB-ARBA"/>
</dbReference>
<gene>
    <name evidence="1" type="ORF">DOS84_13170</name>
</gene>
<name>A0A2W7U6E3_9FLAO</name>
<protein>
    <recommendedName>
        <fullName evidence="3">Carbohydrate kinase PfkB domain-containing protein</fullName>
    </recommendedName>
</protein>
<comment type="caution">
    <text evidence="1">The sequence shown here is derived from an EMBL/GenBank/DDBJ whole genome shotgun (WGS) entry which is preliminary data.</text>
</comment>
<dbReference type="Gene3D" id="3.40.50.450">
    <property type="match status" value="1"/>
</dbReference>
<dbReference type="OrthoDB" id="9813569at2"/>